<feature type="domain" description="Putative exodeoxyribonuclease 8 PDDEXK-like" evidence="1">
    <location>
        <begin position="44"/>
        <end position="248"/>
    </location>
</feature>
<dbReference type="GO" id="GO:0004527">
    <property type="term" value="F:exonuclease activity"/>
    <property type="evidence" value="ECO:0007669"/>
    <property type="project" value="UniProtKB-KW"/>
</dbReference>
<proteinExistence type="predicted"/>
<reference evidence="2" key="1">
    <citation type="journal article" date="2010" name="ISME J.">
        <title>Metagenome of the Mediterranean deep chlorophyll maximum studied by direct and fosmid library 454 pyrosequencing.</title>
        <authorList>
            <person name="Ghai R."/>
            <person name="Martin-Cuadrado A.B."/>
            <person name="Molto A.G."/>
            <person name="Heredia I.G."/>
            <person name="Cabrera R."/>
            <person name="Martin J."/>
            <person name="Verdu M."/>
            <person name="Deschamps P."/>
            <person name="Moreira D."/>
            <person name="Lopez-Garcia P."/>
            <person name="Mira A."/>
            <person name="Rodriguez-Valera F."/>
        </authorList>
    </citation>
    <scope>NUCLEOTIDE SEQUENCE</scope>
</reference>
<dbReference type="Gene3D" id="3.90.320.10">
    <property type="match status" value="1"/>
</dbReference>
<accession>D6PKU1</accession>
<dbReference type="AlphaFoldDB" id="D6PKU1"/>
<protein>
    <submittedName>
        <fullName evidence="2">Exonuclease VIII 5 &gt; 3 specific dsDNA exonuclease</fullName>
    </submittedName>
</protein>
<keyword evidence="2" id="KW-0540">Nuclease</keyword>
<sequence length="267" mass="29810">MTTGSIQISNEKYHADGAISASMQKVMASHGPKAFYNSFLNPDRPERKPTAAMLLGTLTHCAVLEPDELTKRFVAVSSRTTKKGKEEAKEAEAKGMTAVTESDMKNAIKMRDSVFAEPYAKKLLSFGIAEKSYWWDDKVSGLTCKCRPDWLNKDIIVDLKTSRSGANPVDFAKAVANFKYHLQAAHYLNGISSATRFIFLVVQSEYPFDVGLWELDDDALKEGQNLSRNALDKIAECRLLDDWPSWCQTGVQSLSLPRWAFTTPITK</sequence>
<dbReference type="InterPro" id="IPR011604">
    <property type="entry name" value="PDDEXK-like_dom_sf"/>
</dbReference>
<organism evidence="2">
    <name type="scientific">uncultured organism MedDCM-OCT-S08-C700</name>
    <dbReference type="NCBI Taxonomy" id="743641"/>
    <lineage>
        <taxon>unclassified sequences</taxon>
        <taxon>environmental samples</taxon>
    </lineage>
</organism>
<evidence type="ECO:0000313" key="2">
    <source>
        <dbReference type="EMBL" id="ADD96342.1"/>
    </source>
</evidence>
<dbReference type="EMBL" id="GU943133">
    <property type="protein sequence ID" value="ADD96342.1"/>
    <property type="molecule type" value="Genomic_DNA"/>
</dbReference>
<name>D6PKU1_9ZZZZ</name>
<dbReference type="Pfam" id="PF12684">
    <property type="entry name" value="DUF3799"/>
    <property type="match status" value="1"/>
</dbReference>
<evidence type="ECO:0000259" key="1">
    <source>
        <dbReference type="Pfam" id="PF12684"/>
    </source>
</evidence>
<keyword evidence="2" id="KW-0269">Exonuclease</keyword>
<keyword evidence="2" id="KW-0378">Hydrolase</keyword>
<dbReference type="InterPro" id="IPR024432">
    <property type="entry name" value="Put_RecE_PDDEXK-like_dom"/>
</dbReference>